<evidence type="ECO:0000313" key="2">
    <source>
        <dbReference type="EMBL" id="KQH86634.1"/>
    </source>
</evidence>
<keyword evidence="3" id="KW-1185">Reference proteome</keyword>
<comment type="caution">
    <text evidence="2">The sequence shown here is derived from an EMBL/GenBank/DDBJ whole genome shotgun (WGS) entry which is preliminary data.</text>
</comment>
<name>A0A0Q2MFZ6_VIBFU</name>
<dbReference type="InterPro" id="IPR027417">
    <property type="entry name" value="P-loop_NTPase"/>
</dbReference>
<dbReference type="RefSeq" id="WP_055465870.1">
    <property type="nucleotide sequence ID" value="NZ_CP035696.1"/>
</dbReference>
<accession>A0A0Q2MFZ6</accession>
<organism evidence="2 3">
    <name type="scientific">Vibrio furnissii</name>
    <dbReference type="NCBI Taxonomy" id="29494"/>
    <lineage>
        <taxon>Bacteria</taxon>
        <taxon>Pseudomonadati</taxon>
        <taxon>Pseudomonadota</taxon>
        <taxon>Gammaproteobacteria</taxon>
        <taxon>Vibrionales</taxon>
        <taxon>Vibrionaceae</taxon>
        <taxon>Vibrio</taxon>
    </lineage>
</organism>
<evidence type="ECO:0000313" key="3">
    <source>
        <dbReference type="Proteomes" id="UP000051221"/>
    </source>
</evidence>
<protein>
    <submittedName>
        <fullName evidence="2">ATPase</fullName>
    </submittedName>
</protein>
<dbReference type="EMBL" id="LKHS01000006">
    <property type="protein sequence ID" value="KQH86634.1"/>
    <property type="molecule type" value="Genomic_DNA"/>
</dbReference>
<gene>
    <name evidence="2" type="ORF">AMR76_08775</name>
</gene>
<evidence type="ECO:0000259" key="1">
    <source>
        <dbReference type="Pfam" id="PF13521"/>
    </source>
</evidence>
<dbReference type="Pfam" id="PF13521">
    <property type="entry name" value="AAA_28"/>
    <property type="match status" value="1"/>
</dbReference>
<reference evidence="2 3" key="1">
    <citation type="submission" date="2015-08" db="EMBL/GenBank/DDBJ databases">
        <title>Antibacterial properties of a collection of Vibrionaceae strains.</title>
        <authorList>
            <person name="Giubergia S."/>
        </authorList>
    </citation>
    <scope>NUCLEOTIDE SEQUENCE [LARGE SCALE GENOMIC DNA]</scope>
    <source>
        <strain evidence="2 3">S0821</strain>
    </source>
</reference>
<sequence length="179" mass="19797">MKPIIITGGPGAGKTTLIEAFAQTGMATFPEVSRGLIEQERAKPQGILPWHDLPGFAQLCLVAMREQKRCAENEPLAFLDRAIPDICGYLHEAGIAPNAELQAESQGYFPLVFVCRPHAAIYVQDEVRPYPFAQALAIHEQLLTTYTQLGYHCVDVPFGPVAARVEFVLRTLEREHAAR</sequence>
<proteinExistence type="predicted"/>
<dbReference type="SUPFAM" id="SSF52540">
    <property type="entry name" value="P-loop containing nucleoside triphosphate hydrolases"/>
    <property type="match status" value="1"/>
</dbReference>
<dbReference type="CDD" id="cd01120">
    <property type="entry name" value="RecA-like_superfamily"/>
    <property type="match status" value="1"/>
</dbReference>
<dbReference type="InterPro" id="IPR038727">
    <property type="entry name" value="NadR/Ttd14_AAA_dom"/>
</dbReference>
<dbReference type="Gene3D" id="3.40.50.300">
    <property type="entry name" value="P-loop containing nucleotide triphosphate hydrolases"/>
    <property type="match status" value="1"/>
</dbReference>
<feature type="domain" description="NadR/Ttd14 AAA" evidence="1">
    <location>
        <begin position="4"/>
        <end position="164"/>
    </location>
</feature>
<dbReference type="Proteomes" id="UP000051221">
    <property type="component" value="Unassembled WGS sequence"/>
</dbReference>
<dbReference type="AlphaFoldDB" id="A0A0Q2MFZ6"/>
<dbReference type="InParanoid" id="A0A0Q2MFZ6"/>